<dbReference type="PANTHER" id="PTHR10353:SF36">
    <property type="entry name" value="LP05116P"/>
    <property type="match status" value="1"/>
</dbReference>
<dbReference type="FunFam" id="3.20.20.80:FF:000004">
    <property type="entry name" value="Beta-glucosidase 6-phospho-beta-glucosidase"/>
    <property type="match status" value="1"/>
</dbReference>
<dbReference type="EC" id="3.2.1.21" evidence="3 11"/>
<feature type="binding site" evidence="10">
    <location>
        <begin position="424"/>
        <end position="425"/>
    </location>
    <ligand>
        <name>substrate</name>
    </ligand>
</feature>
<evidence type="ECO:0000256" key="8">
    <source>
        <dbReference type="ARBA" id="ARBA00023326"/>
    </source>
</evidence>
<feature type="active site" description="Nucleophile" evidence="9">
    <location>
        <position position="370"/>
    </location>
</feature>
<evidence type="ECO:0000313" key="12">
    <source>
        <dbReference type="EMBL" id="SEF00087.1"/>
    </source>
</evidence>
<dbReference type="AlphaFoldDB" id="A0A1H5NGX9"/>
<keyword evidence="13" id="KW-1185">Reference proteome</keyword>
<evidence type="ECO:0000256" key="7">
    <source>
        <dbReference type="ARBA" id="ARBA00023295"/>
    </source>
</evidence>
<feature type="binding site" evidence="10">
    <location>
        <position position="297"/>
    </location>
    <ligand>
        <name>substrate</name>
    </ligand>
</feature>
<name>A0A1H5NGX9_9MICO</name>
<dbReference type="PANTHER" id="PTHR10353">
    <property type="entry name" value="GLYCOSYL HYDROLASE"/>
    <property type="match status" value="1"/>
</dbReference>
<protein>
    <recommendedName>
        <fullName evidence="3 11">Beta-glucosidase</fullName>
        <ecNumber evidence="3 11">3.2.1.21</ecNumber>
    </recommendedName>
</protein>
<comment type="catalytic activity">
    <reaction evidence="1 11">
        <text>Hydrolysis of terminal, non-reducing beta-D-glucosyl residues with release of beta-D-glucose.</text>
        <dbReference type="EC" id="3.2.1.21"/>
    </reaction>
</comment>
<dbReference type="OrthoDB" id="9765195at2"/>
<dbReference type="InterPro" id="IPR033132">
    <property type="entry name" value="GH_1_N_CS"/>
</dbReference>
<dbReference type="STRING" id="648782.SAMN04488554_4265"/>
<feature type="active site" description="Proton donor" evidence="9">
    <location>
        <position position="165"/>
    </location>
</feature>
<feature type="binding site" evidence="10">
    <location>
        <position position="19"/>
    </location>
    <ligand>
        <name>substrate</name>
    </ligand>
</feature>
<evidence type="ECO:0000256" key="6">
    <source>
        <dbReference type="ARBA" id="ARBA00023277"/>
    </source>
</evidence>
<gene>
    <name evidence="12" type="ORF">SAMN04488554_4265</name>
</gene>
<proteinExistence type="inferred from homology"/>
<accession>A0A1H5NGX9</accession>
<evidence type="ECO:0000256" key="9">
    <source>
        <dbReference type="PIRSR" id="PIRSR617736-1"/>
    </source>
</evidence>
<dbReference type="EMBL" id="FNTX01000002">
    <property type="protein sequence ID" value="SEF00087.1"/>
    <property type="molecule type" value="Genomic_DNA"/>
</dbReference>
<dbReference type="GO" id="GO:0030245">
    <property type="term" value="P:cellulose catabolic process"/>
    <property type="evidence" value="ECO:0007669"/>
    <property type="project" value="UniProtKB-KW"/>
</dbReference>
<comment type="similarity">
    <text evidence="2 11">Belongs to the glycosyl hydrolase 1 family.</text>
</comment>
<dbReference type="GO" id="GO:0008422">
    <property type="term" value="F:beta-glucosidase activity"/>
    <property type="evidence" value="ECO:0007669"/>
    <property type="project" value="UniProtKB-EC"/>
</dbReference>
<dbReference type="PRINTS" id="PR00131">
    <property type="entry name" value="GLHYDRLASE1"/>
</dbReference>
<dbReference type="InterPro" id="IPR017736">
    <property type="entry name" value="Glyco_hydro_1_beta-glucosidase"/>
</dbReference>
<evidence type="ECO:0000256" key="3">
    <source>
        <dbReference type="ARBA" id="ARBA00012744"/>
    </source>
</evidence>
<evidence type="ECO:0000256" key="10">
    <source>
        <dbReference type="PIRSR" id="PIRSR617736-2"/>
    </source>
</evidence>
<dbReference type="GO" id="GO:0005829">
    <property type="term" value="C:cytosol"/>
    <property type="evidence" value="ECO:0007669"/>
    <property type="project" value="TreeGrafter"/>
</dbReference>
<evidence type="ECO:0000256" key="1">
    <source>
        <dbReference type="ARBA" id="ARBA00000448"/>
    </source>
</evidence>
<dbReference type="InterPro" id="IPR001360">
    <property type="entry name" value="Glyco_hydro_1"/>
</dbReference>
<feature type="binding site" evidence="10">
    <location>
        <position position="417"/>
    </location>
    <ligand>
        <name>substrate</name>
    </ligand>
</feature>
<organism evidence="12 13">
    <name type="scientific">Ruania alba</name>
    <dbReference type="NCBI Taxonomy" id="648782"/>
    <lineage>
        <taxon>Bacteria</taxon>
        <taxon>Bacillati</taxon>
        <taxon>Actinomycetota</taxon>
        <taxon>Actinomycetes</taxon>
        <taxon>Micrococcales</taxon>
        <taxon>Ruaniaceae</taxon>
        <taxon>Ruania</taxon>
    </lineage>
</organism>
<keyword evidence="6" id="KW-0119">Carbohydrate metabolism</keyword>
<keyword evidence="4 11" id="KW-0378">Hydrolase</keyword>
<evidence type="ECO:0000256" key="2">
    <source>
        <dbReference type="ARBA" id="ARBA00010838"/>
    </source>
</evidence>
<reference evidence="13" key="1">
    <citation type="submission" date="2016-10" db="EMBL/GenBank/DDBJ databases">
        <authorList>
            <person name="Varghese N."/>
            <person name="Submissions S."/>
        </authorList>
    </citation>
    <scope>NUCLEOTIDE SEQUENCE [LARGE SCALE GENOMIC DNA]</scope>
    <source>
        <strain evidence="13">DSM 21368</strain>
    </source>
</reference>
<evidence type="ECO:0000313" key="13">
    <source>
        <dbReference type="Proteomes" id="UP000199220"/>
    </source>
</evidence>
<keyword evidence="7 11" id="KW-0326">Glycosidase</keyword>
<dbReference type="PROSITE" id="PS00653">
    <property type="entry name" value="GLYCOSYL_HYDROL_F1_2"/>
    <property type="match status" value="1"/>
</dbReference>
<evidence type="ECO:0000256" key="4">
    <source>
        <dbReference type="ARBA" id="ARBA00022801"/>
    </source>
</evidence>
<dbReference type="Proteomes" id="UP000199220">
    <property type="component" value="Unassembled WGS sequence"/>
</dbReference>
<dbReference type="InterPro" id="IPR017853">
    <property type="entry name" value="GH"/>
</dbReference>
<dbReference type="SUPFAM" id="SSF51445">
    <property type="entry name" value="(Trans)glycosidases"/>
    <property type="match status" value="1"/>
</dbReference>
<feature type="binding site" evidence="10">
    <location>
        <position position="164"/>
    </location>
    <ligand>
        <name>substrate</name>
    </ligand>
</feature>
<evidence type="ECO:0000256" key="11">
    <source>
        <dbReference type="RuleBase" id="RU361175"/>
    </source>
</evidence>
<sequence length="468" mass="51075">MTRTFPPDFVWGSATAAYQVEGAAAEGGRGPSIWDVFSHTPGTTLNGDTGDVAIDHYHRMRADVALMAELGLGAYRFSVSWPRVQPGGRGEPNAEGLAFYSALVDALVEHGITPVVTLYHWDLPAELQTTGGWTNRESAYAFAEYARIVARALGDRVQMWTTLNEPWCAAFLGYASGVHAPGITDPVAALQAAHHLNLAHGLAATAIRAELGPDTKVSVTLNTHVNRPADPDHPGDVDAVRRLDAVGNRIFLDPMLRGHYPDDLLADVAHLTDFSFVHEGDAELICQPLDLLGVNYYCTGAARQFRGGVRESSTAHGDSEHSPWVGADDVEFLPMPGPHTAMGWNIDPSGLAELLHRLHDEYGVPLMVTENGAAFDDRVGADGTVHDSDRIAYLHGHIDAVGQAREAGVDVRGYFVWSLFDNFEWAYGYERRFGIVRVDYDTQQRTRKDSAHWYARLVASGELPVPQS</sequence>
<dbReference type="NCBIfam" id="TIGR03356">
    <property type="entry name" value="BGL"/>
    <property type="match status" value="1"/>
</dbReference>
<dbReference type="Gene3D" id="3.20.20.80">
    <property type="entry name" value="Glycosidases"/>
    <property type="match status" value="1"/>
</dbReference>
<dbReference type="Pfam" id="PF00232">
    <property type="entry name" value="Glyco_hydro_1"/>
    <property type="match status" value="1"/>
</dbReference>
<keyword evidence="5" id="KW-0136">Cellulose degradation</keyword>
<evidence type="ECO:0000256" key="5">
    <source>
        <dbReference type="ARBA" id="ARBA00023001"/>
    </source>
</evidence>
<dbReference type="RefSeq" id="WP_089775453.1">
    <property type="nucleotide sequence ID" value="NZ_FNTX01000002.1"/>
</dbReference>
<keyword evidence="8" id="KW-0624">Polysaccharide degradation</keyword>
<feature type="binding site" evidence="10">
    <location>
        <position position="120"/>
    </location>
    <ligand>
        <name>substrate</name>
    </ligand>
</feature>